<dbReference type="AlphaFoldDB" id="A0A445EVB5"/>
<dbReference type="SUPFAM" id="SSF54403">
    <property type="entry name" value="Cystatin/monellin"/>
    <property type="match status" value="1"/>
</dbReference>
<evidence type="ECO:0000256" key="1">
    <source>
        <dbReference type="ARBA" id="ARBA00022690"/>
    </source>
</evidence>
<evidence type="ECO:0000256" key="2">
    <source>
        <dbReference type="ARBA" id="ARBA00022704"/>
    </source>
</evidence>
<dbReference type="Gene3D" id="3.10.450.10">
    <property type="match status" value="1"/>
</dbReference>
<reference evidence="4 5" key="1">
    <citation type="submission" date="2019-01" db="EMBL/GenBank/DDBJ databases">
        <title>Sequencing of cultivated peanut Arachis hypogaea provides insights into genome evolution and oil improvement.</title>
        <authorList>
            <person name="Chen X."/>
        </authorList>
    </citation>
    <scope>NUCLEOTIDE SEQUENCE [LARGE SCALE GENOMIC DNA]</scope>
    <source>
        <strain evidence="5">cv. Fuhuasheng</strain>
        <tissue evidence="4">Leaves</tissue>
    </source>
</reference>
<organism evidence="4 5">
    <name type="scientific">Arachis hypogaea</name>
    <name type="common">Peanut</name>
    <dbReference type="NCBI Taxonomy" id="3818"/>
    <lineage>
        <taxon>Eukaryota</taxon>
        <taxon>Viridiplantae</taxon>
        <taxon>Streptophyta</taxon>
        <taxon>Embryophyta</taxon>
        <taxon>Tracheophyta</taxon>
        <taxon>Spermatophyta</taxon>
        <taxon>Magnoliopsida</taxon>
        <taxon>eudicotyledons</taxon>
        <taxon>Gunneridae</taxon>
        <taxon>Pentapetalae</taxon>
        <taxon>rosids</taxon>
        <taxon>fabids</taxon>
        <taxon>Fabales</taxon>
        <taxon>Fabaceae</taxon>
        <taxon>Papilionoideae</taxon>
        <taxon>50 kb inversion clade</taxon>
        <taxon>dalbergioids sensu lato</taxon>
        <taxon>Dalbergieae</taxon>
        <taxon>Pterocarpus clade</taxon>
        <taxon>Arachis</taxon>
    </lineage>
</organism>
<dbReference type="STRING" id="3818.A0A445EVB5"/>
<evidence type="ECO:0000313" key="4">
    <source>
        <dbReference type="EMBL" id="RYR79444.1"/>
    </source>
</evidence>
<dbReference type="InterPro" id="IPR000010">
    <property type="entry name" value="Cystatin_dom"/>
</dbReference>
<dbReference type="InterPro" id="IPR046350">
    <property type="entry name" value="Cystatin_sf"/>
</dbReference>
<proteinExistence type="predicted"/>
<keyword evidence="2" id="KW-0789">Thiol protease inhibitor</keyword>
<evidence type="ECO:0000313" key="5">
    <source>
        <dbReference type="Proteomes" id="UP000289738"/>
    </source>
</evidence>
<evidence type="ECO:0000259" key="3">
    <source>
        <dbReference type="Pfam" id="PF16845"/>
    </source>
</evidence>
<dbReference type="GO" id="GO:0004869">
    <property type="term" value="F:cysteine-type endopeptidase inhibitor activity"/>
    <property type="evidence" value="ECO:0007669"/>
    <property type="project" value="UniProtKB-KW"/>
</dbReference>
<keyword evidence="5" id="KW-1185">Reference proteome</keyword>
<dbReference type="CDD" id="cd00042">
    <property type="entry name" value="CY"/>
    <property type="match status" value="1"/>
</dbReference>
<dbReference type="Pfam" id="PF16845">
    <property type="entry name" value="SQAPI"/>
    <property type="match status" value="1"/>
</dbReference>
<dbReference type="PANTHER" id="PTHR47364">
    <property type="entry name" value="CYSTEINE PROTEINASE INHIBITOR 5"/>
    <property type="match status" value="1"/>
</dbReference>
<dbReference type="SMR" id="A0A445EVB5"/>
<sequence>MATPSTEIIGGWNVIKDLSSPTVTEVAIFAIEKGSTDLKLERVLHGQSQVVSGFQYLLVLSATTGNESNKYLAIVLQPANKESELIFFAPYLI</sequence>
<feature type="domain" description="Cystatin" evidence="3">
    <location>
        <begin position="15"/>
        <end position="79"/>
    </location>
</feature>
<dbReference type="EMBL" id="SDMP01000001">
    <property type="protein sequence ID" value="RYR79444.1"/>
    <property type="molecule type" value="Genomic_DNA"/>
</dbReference>
<dbReference type="Gramene" id="arahy.Tifrunner.gnm2.ann2.Ah01g068400.1">
    <property type="protein sequence ID" value="arahy.Tifrunner.gnm2.ann2.Ah01g068400.1-CDS-1"/>
    <property type="gene ID" value="arahy.Tifrunner.gnm2.ann2.Ah01g068400"/>
</dbReference>
<protein>
    <recommendedName>
        <fullName evidence="3">Cystatin domain-containing protein</fullName>
    </recommendedName>
</protein>
<comment type="caution">
    <text evidence="4">The sequence shown here is derived from an EMBL/GenBank/DDBJ whole genome shotgun (WGS) entry which is preliminary data.</text>
</comment>
<dbReference type="Proteomes" id="UP000289738">
    <property type="component" value="Chromosome A01"/>
</dbReference>
<name>A0A445EVB5_ARAHY</name>
<gene>
    <name evidence="4" type="ORF">Ahy_A01g004256</name>
</gene>
<dbReference type="PANTHER" id="PTHR47364:SF2">
    <property type="entry name" value="CYSTEINE PROTEINASE INHIBITOR 5"/>
    <property type="match status" value="1"/>
</dbReference>
<accession>A0A445EVB5</accession>
<keyword evidence="1" id="KW-0646">Protease inhibitor</keyword>